<dbReference type="AlphaFoldDB" id="A0A0K2VY56"/>
<name>A0A0K2VY56_MESPL</name>
<evidence type="ECO:0000313" key="2">
    <source>
        <dbReference type="Proteomes" id="UP000182888"/>
    </source>
</evidence>
<dbReference type="EMBL" id="CCND01000013">
    <property type="protein sequence ID" value="CDX57076.1"/>
    <property type="molecule type" value="Genomic_DNA"/>
</dbReference>
<evidence type="ECO:0000313" key="1">
    <source>
        <dbReference type="EMBL" id="CDX57076.1"/>
    </source>
</evidence>
<protein>
    <submittedName>
        <fullName evidence="1">Uncharacterized protein</fullName>
    </submittedName>
</protein>
<proteinExistence type="predicted"/>
<organism evidence="1 2">
    <name type="scientific">Mesorhizobium plurifarium</name>
    <dbReference type="NCBI Taxonomy" id="69974"/>
    <lineage>
        <taxon>Bacteria</taxon>
        <taxon>Pseudomonadati</taxon>
        <taxon>Pseudomonadota</taxon>
        <taxon>Alphaproteobacteria</taxon>
        <taxon>Hyphomicrobiales</taxon>
        <taxon>Phyllobacteriaceae</taxon>
        <taxon>Mesorhizobium</taxon>
    </lineage>
</organism>
<dbReference type="Proteomes" id="UP000182888">
    <property type="component" value="Unassembled WGS sequence"/>
</dbReference>
<gene>
    <name evidence="1" type="ORF">MPL1032_200041</name>
</gene>
<reference evidence="2" key="1">
    <citation type="submission" date="2014-08" db="EMBL/GenBank/DDBJ databases">
        <authorList>
            <person name="Edwards T."/>
        </authorList>
    </citation>
    <scope>NUCLEOTIDE SEQUENCE [LARGE SCALE GENOMIC DNA]</scope>
</reference>
<accession>A0A0K2VY56</accession>
<sequence>MLVARDRAKPEEMAEAAKTAGAEVLVIDAGSEACERRP</sequence>